<dbReference type="PROSITE" id="PS50995">
    <property type="entry name" value="HTH_MARR_2"/>
    <property type="match status" value="1"/>
</dbReference>
<reference evidence="5 6" key="1">
    <citation type="submission" date="2020-03" db="EMBL/GenBank/DDBJ databases">
        <title>Draft Genome Sequence of 2-Methylisoborneol Producing Pseudanabaena yagii Strain GIHE-NHR1 Isolated from North Han River in South Korea.</title>
        <authorList>
            <person name="Jeong J."/>
        </authorList>
    </citation>
    <scope>NUCLEOTIDE SEQUENCE [LARGE SCALE GENOMIC DNA]</scope>
    <source>
        <strain evidence="5 6">GIHE-NHR1</strain>
    </source>
</reference>
<keyword evidence="6" id="KW-1185">Reference proteome</keyword>
<organism evidence="5 6">
    <name type="scientific">Pseudanabaena yagii GIHE-NHR1</name>
    <dbReference type="NCBI Taxonomy" id="2722753"/>
    <lineage>
        <taxon>Bacteria</taxon>
        <taxon>Bacillati</taxon>
        <taxon>Cyanobacteriota</taxon>
        <taxon>Cyanophyceae</taxon>
        <taxon>Pseudanabaenales</taxon>
        <taxon>Pseudanabaenaceae</taxon>
        <taxon>Pseudanabaena</taxon>
        <taxon>Pseudanabaena yagii</taxon>
    </lineage>
</organism>
<dbReference type="InterPro" id="IPR000835">
    <property type="entry name" value="HTH_MarR-typ"/>
</dbReference>
<dbReference type="InterPro" id="IPR036390">
    <property type="entry name" value="WH_DNA-bd_sf"/>
</dbReference>
<keyword evidence="1" id="KW-0805">Transcription regulation</keyword>
<name>A0ABX1LSC5_9CYAN</name>
<gene>
    <name evidence="5" type="ORF">HC246_13790</name>
</gene>
<evidence type="ECO:0000313" key="6">
    <source>
        <dbReference type="Proteomes" id="UP000738376"/>
    </source>
</evidence>
<sequence>MNASHNLISPQLPTSQLSALSSRLACAAKVVDIVPAVMQHIYTEVRQQKSSFLTIPQLRALAFLQTNSCSSLTILAEYLGVTSASASTMVERLVQKEFITRTEHPTLRRQIVLCLTIAGEAHLQQVRQVTSDRLADKLAHLPPEQLTHLIKGLEELSQIFR</sequence>
<dbReference type="SUPFAM" id="SSF46785">
    <property type="entry name" value="Winged helix' DNA-binding domain"/>
    <property type="match status" value="1"/>
</dbReference>
<comment type="caution">
    <text evidence="5">The sequence shown here is derived from an EMBL/GenBank/DDBJ whole genome shotgun (WGS) entry which is preliminary data.</text>
</comment>
<protein>
    <submittedName>
        <fullName evidence="5">MarR family transcriptional regulator</fullName>
    </submittedName>
</protein>
<dbReference type="EMBL" id="JAAVJL010000001">
    <property type="protein sequence ID" value="NMF59057.1"/>
    <property type="molecule type" value="Genomic_DNA"/>
</dbReference>
<evidence type="ECO:0000256" key="3">
    <source>
        <dbReference type="ARBA" id="ARBA00023163"/>
    </source>
</evidence>
<keyword evidence="3" id="KW-0804">Transcription</keyword>
<evidence type="ECO:0000259" key="4">
    <source>
        <dbReference type="PROSITE" id="PS50995"/>
    </source>
</evidence>
<accession>A0ABX1LSC5</accession>
<dbReference type="InterPro" id="IPR036388">
    <property type="entry name" value="WH-like_DNA-bd_sf"/>
</dbReference>
<evidence type="ECO:0000313" key="5">
    <source>
        <dbReference type="EMBL" id="NMF59057.1"/>
    </source>
</evidence>
<dbReference type="Gene3D" id="1.10.10.10">
    <property type="entry name" value="Winged helix-like DNA-binding domain superfamily/Winged helix DNA-binding domain"/>
    <property type="match status" value="1"/>
</dbReference>
<evidence type="ECO:0000256" key="1">
    <source>
        <dbReference type="ARBA" id="ARBA00023015"/>
    </source>
</evidence>
<dbReference type="Proteomes" id="UP000738376">
    <property type="component" value="Unassembled WGS sequence"/>
</dbReference>
<dbReference type="Pfam" id="PF01047">
    <property type="entry name" value="MarR"/>
    <property type="match status" value="1"/>
</dbReference>
<dbReference type="PANTHER" id="PTHR42756">
    <property type="entry name" value="TRANSCRIPTIONAL REGULATOR, MARR"/>
    <property type="match status" value="1"/>
</dbReference>
<keyword evidence="2" id="KW-0238">DNA-binding</keyword>
<dbReference type="PANTHER" id="PTHR42756:SF1">
    <property type="entry name" value="TRANSCRIPTIONAL REPRESSOR OF EMRAB OPERON"/>
    <property type="match status" value="1"/>
</dbReference>
<proteinExistence type="predicted"/>
<dbReference type="RefSeq" id="WP_169363878.1">
    <property type="nucleotide sequence ID" value="NZ_JAAVJL010000001.1"/>
</dbReference>
<evidence type="ECO:0000256" key="2">
    <source>
        <dbReference type="ARBA" id="ARBA00023125"/>
    </source>
</evidence>
<feature type="domain" description="HTH marR-type" evidence="4">
    <location>
        <begin position="17"/>
        <end position="158"/>
    </location>
</feature>
<dbReference type="SMART" id="SM00347">
    <property type="entry name" value="HTH_MARR"/>
    <property type="match status" value="1"/>
</dbReference>